<evidence type="ECO:0000313" key="2">
    <source>
        <dbReference type="EMBL" id="ALE14752.1"/>
    </source>
</evidence>
<protein>
    <submittedName>
        <fullName evidence="2">ORF40</fullName>
    </submittedName>
</protein>
<reference evidence="2 3" key="1">
    <citation type="journal article" date="2015" name="Genome Announc.">
        <title>First Complete Genome Sequence of Felis catus Gammaherpesvirus 1.</title>
        <authorList>
            <person name="Troyer R.M."/>
            <person name="Lee J.S."/>
            <person name="Vuyisich M."/>
            <person name="Chain P."/>
            <person name="Lo C.C."/>
            <person name="Kronmiller B."/>
            <person name="Bracha S."/>
            <person name="Avery A.C."/>
            <person name="VandeWoude S."/>
        </authorList>
    </citation>
    <scope>NUCLEOTIDE SEQUENCE [LARGE SCALE GENOMIC DNA]</scope>
    <source>
        <strain evidence="2">31286</strain>
    </source>
</reference>
<dbReference type="InterPro" id="IPR004996">
    <property type="entry name" value="HSV_HEPA"/>
</dbReference>
<evidence type="ECO:0000313" key="3">
    <source>
        <dbReference type="Proteomes" id="UP000152314"/>
    </source>
</evidence>
<proteinExistence type="predicted"/>
<keyword evidence="3" id="KW-1185">Reference proteome</keyword>
<accession>A0A0M3T965</accession>
<name>A0A0M3T965_9GAMA</name>
<dbReference type="OrthoDB" id="10682at10239"/>
<organism evidence="2 3">
    <name type="scientific">Felid gammaherpesvirus 1</name>
    <dbReference type="NCBI Taxonomy" id="2560468"/>
    <lineage>
        <taxon>Viruses</taxon>
        <taxon>Duplodnaviria</taxon>
        <taxon>Heunggongvirae</taxon>
        <taxon>Peploviricota</taxon>
        <taxon>Herviviricetes</taxon>
        <taxon>Herpesvirales</taxon>
        <taxon>Orthoherpesviridae</taxon>
        <taxon>Gammaherpesvirinae</taxon>
        <taxon>Percavirus</taxon>
        <taxon>Percavirus felidgamma1</taxon>
    </lineage>
</organism>
<dbReference type="Pfam" id="PF03324">
    <property type="entry name" value="Herpes_HEPA"/>
    <property type="match status" value="1"/>
</dbReference>
<dbReference type="Pfam" id="PF05774">
    <property type="entry name" value="Herpes_heli_pri"/>
    <property type="match status" value="1"/>
</dbReference>
<evidence type="ECO:0000259" key="1">
    <source>
        <dbReference type="Pfam" id="PF05774"/>
    </source>
</evidence>
<feature type="domain" description="Herpesvirus helicase-primase complex component" evidence="1">
    <location>
        <begin position="516"/>
        <end position="642"/>
    </location>
</feature>
<dbReference type="GeneID" id="26100431"/>
<dbReference type="EMBL" id="KT595939">
    <property type="protein sequence ID" value="ALE14752.1"/>
    <property type="molecule type" value="Genomic_DNA"/>
</dbReference>
<dbReference type="KEGG" id="vg:26100431"/>
<dbReference type="GO" id="GO:0019079">
    <property type="term" value="P:viral genome replication"/>
    <property type="evidence" value="ECO:0007669"/>
    <property type="project" value="InterPro"/>
</dbReference>
<sequence>MAHHQNFNYGKLLGIYFYNIVDKSKTAIWTISYIRVQDGATCFSFLPVTLAQTEWSLIPEKTINMKPFDFNVEFMLWELNVRLKQPLLKKLYLLHDTILVFHIVTNILVDVYSPQQTISNALSSTHLNGAFLCVQGVQTFFVADNPHKITQENGYFYQQMTNKMSVSDISIFLKTKHGLYTYDSSTNVKHAKKSRMDCLQITDIFQLEEILLPLDTGSIKLGLPSCQFHFMWVNPESFWNGCLSEFFRALYWQLYKTFQGVHPMLGYIFPTASPAPTFFKPEFLGFPFINLNYGAPKKMDLKSFKCYERGNILIHWKKEISDETKDFLLACDFILPELSFETAVMWPLWTVELNLAYCSDTDDKIFISDPHTLIKISFFRWITAALFSREISLPLFREVITLGSAVIKKKVSDLYALLIASIMNWGKKHSIGWLAISGCSVVLQSPHRVEVSETSKIKIALRDSFLYASASPKASPDPDLLDLTVEDRQSSVFILWNSTILYSSGTVDQLQSLSSWMQCLPVCLSLVINTEYKTPIDVLNTFLPIFYKNRLNVAFWLVDKPLSKEVSKPPLPIDCLKANKFLHTLQGCVSWYESFPIAFAVNFKVYLTEMLNCMHTVVPVSTLQTQDTHSQVEEMVKILSLL</sequence>
<dbReference type="InterPro" id="IPR008650">
    <property type="entry name" value="Helicase-primas_cplx_Herpesvir"/>
</dbReference>
<dbReference type="RefSeq" id="YP_009173917.1">
    <property type="nucleotide sequence ID" value="NC_028099.1"/>
</dbReference>
<dbReference type="Proteomes" id="UP000152314">
    <property type="component" value="Segment"/>
</dbReference>